<proteinExistence type="inferred from homology"/>
<reference evidence="15 16" key="1">
    <citation type="submission" date="2013-07" db="EMBL/GenBank/DDBJ databases">
        <title>The Genome Sequence of Cryptococcus heveanensis BCC8398.</title>
        <authorList>
            <consortium name="The Broad Institute Genome Sequencing Platform"/>
            <person name="Cuomo C."/>
            <person name="Litvintseva A."/>
            <person name="Chen Y."/>
            <person name="Heitman J."/>
            <person name="Sun S."/>
            <person name="Springer D."/>
            <person name="Dromer F."/>
            <person name="Young S.K."/>
            <person name="Zeng Q."/>
            <person name="Gargeya S."/>
            <person name="Fitzgerald M."/>
            <person name="Abouelleil A."/>
            <person name="Alvarado L."/>
            <person name="Berlin A.M."/>
            <person name="Chapman S.B."/>
            <person name="Dewar J."/>
            <person name="Goldberg J."/>
            <person name="Griggs A."/>
            <person name="Gujja S."/>
            <person name="Hansen M."/>
            <person name="Howarth C."/>
            <person name="Imamovic A."/>
            <person name="Larimer J."/>
            <person name="McCowan C."/>
            <person name="Murphy C."/>
            <person name="Pearson M."/>
            <person name="Priest M."/>
            <person name="Roberts A."/>
            <person name="Saif S."/>
            <person name="Shea T."/>
            <person name="Sykes S."/>
            <person name="Wortman J."/>
            <person name="Nusbaum C."/>
            <person name="Birren B."/>
        </authorList>
    </citation>
    <scope>NUCLEOTIDE SEQUENCE [LARGE SCALE GENOMIC DNA]</scope>
    <source>
        <strain evidence="15 16">BCC8398</strain>
    </source>
</reference>
<evidence type="ECO:0000256" key="4">
    <source>
        <dbReference type="ARBA" id="ARBA00022516"/>
    </source>
</evidence>
<dbReference type="EMBL" id="KI669497">
    <property type="protein sequence ID" value="OCF35993.1"/>
    <property type="molecule type" value="Genomic_DNA"/>
</dbReference>
<keyword evidence="10 13" id="KW-0443">Lipid metabolism</keyword>
<comment type="pathway">
    <text evidence="1 13">Isoprenoid biosynthesis; isopentenyl diphosphate biosynthesis via mevalonate pathway; isopentenyl diphosphate from (R)-mevalonate: step 2/3.</text>
</comment>
<comment type="catalytic activity">
    <reaction evidence="12">
        <text>(R)-5-phosphomevalonate + ATP = (R)-5-diphosphomevalonate + ADP</text>
        <dbReference type="Rhea" id="RHEA:16341"/>
        <dbReference type="ChEBI" id="CHEBI:30616"/>
        <dbReference type="ChEBI" id="CHEBI:57557"/>
        <dbReference type="ChEBI" id="CHEBI:58146"/>
        <dbReference type="ChEBI" id="CHEBI:456216"/>
        <dbReference type="EC" id="2.7.4.2"/>
    </reaction>
    <physiologicalReaction direction="left-to-right" evidence="12">
        <dbReference type="Rhea" id="RHEA:16342"/>
    </physiologicalReaction>
</comment>
<evidence type="ECO:0000256" key="3">
    <source>
        <dbReference type="ARBA" id="ARBA00012958"/>
    </source>
</evidence>
<keyword evidence="16" id="KW-1185">Reference proteome</keyword>
<dbReference type="SUPFAM" id="SSF54211">
    <property type="entry name" value="Ribosomal protein S5 domain 2-like"/>
    <property type="match status" value="1"/>
</dbReference>
<evidence type="ECO:0000256" key="7">
    <source>
        <dbReference type="ARBA" id="ARBA00022777"/>
    </source>
</evidence>
<keyword evidence="7 13" id="KW-0418">Kinase</keyword>
<dbReference type="EC" id="2.7.4.2" evidence="3 13"/>
<evidence type="ECO:0000256" key="8">
    <source>
        <dbReference type="ARBA" id="ARBA00022840"/>
    </source>
</evidence>
<dbReference type="STRING" id="1296120.A0A1B9GYA8"/>
<evidence type="ECO:0000256" key="2">
    <source>
        <dbReference type="ARBA" id="ARBA00006495"/>
    </source>
</evidence>
<organism evidence="15 16">
    <name type="scientific">Kwoniella heveanensis BCC8398</name>
    <dbReference type="NCBI Taxonomy" id="1296120"/>
    <lineage>
        <taxon>Eukaryota</taxon>
        <taxon>Fungi</taxon>
        <taxon>Dikarya</taxon>
        <taxon>Basidiomycota</taxon>
        <taxon>Agaricomycotina</taxon>
        <taxon>Tremellomycetes</taxon>
        <taxon>Tremellales</taxon>
        <taxon>Cryptococcaceae</taxon>
        <taxon>Kwoniella</taxon>
    </lineage>
</organism>
<dbReference type="GO" id="GO:0005777">
    <property type="term" value="C:peroxisome"/>
    <property type="evidence" value="ECO:0007669"/>
    <property type="project" value="TreeGrafter"/>
</dbReference>
<dbReference type="OrthoDB" id="10262935at2759"/>
<dbReference type="GO" id="GO:0005524">
    <property type="term" value="F:ATP binding"/>
    <property type="evidence" value="ECO:0007669"/>
    <property type="project" value="UniProtKB-UniRule"/>
</dbReference>
<dbReference type="Gene3D" id="3.30.230.10">
    <property type="match status" value="1"/>
</dbReference>
<dbReference type="PIRSF" id="PIRSF017288">
    <property type="entry name" value="PMK_GHMP_euk"/>
    <property type="match status" value="1"/>
</dbReference>
<keyword evidence="9 13" id="KW-0752">Steroid biosynthesis</keyword>
<evidence type="ECO:0000256" key="5">
    <source>
        <dbReference type="ARBA" id="ARBA00022679"/>
    </source>
</evidence>
<gene>
    <name evidence="15" type="ORF">I316_02488</name>
</gene>
<dbReference type="PANTHER" id="PTHR31814:SF2">
    <property type="entry name" value="PHOSPHOMEVALONATE KINASE"/>
    <property type="match status" value="1"/>
</dbReference>
<evidence type="ECO:0000256" key="1">
    <source>
        <dbReference type="ARBA" id="ARBA00005017"/>
    </source>
</evidence>
<dbReference type="GO" id="GO:0010142">
    <property type="term" value="P:farnesyl diphosphate biosynthetic process, mevalonate pathway"/>
    <property type="evidence" value="ECO:0007669"/>
    <property type="project" value="TreeGrafter"/>
</dbReference>
<evidence type="ECO:0000256" key="12">
    <source>
        <dbReference type="ARBA" id="ARBA00029326"/>
    </source>
</evidence>
<keyword evidence="11 13" id="KW-0753">Steroid metabolism</keyword>
<dbReference type="GO" id="GO:0006696">
    <property type="term" value="P:ergosterol biosynthetic process"/>
    <property type="evidence" value="ECO:0007669"/>
    <property type="project" value="TreeGrafter"/>
</dbReference>
<keyword evidence="4 13" id="KW-0444">Lipid biosynthesis</keyword>
<reference evidence="16" key="2">
    <citation type="submission" date="2013-12" db="EMBL/GenBank/DDBJ databases">
        <title>Evolution of pathogenesis and genome organization in the Tremellales.</title>
        <authorList>
            <person name="Cuomo C."/>
            <person name="Litvintseva A."/>
            <person name="Heitman J."/>
            <person name="Chen Y."/>
            <person name="Sun S."/>
            <person name="Springer D."/>
            <person name="Dromer F."/>
            <person name="Young S."/>
            <person name="Zeng Q."/>
            <person name="Chapman S."/>
            <person name="Gujja S."/>
            <person name="Saif S."/>
            <person name="Birren B."/>
        </authorList>
    </citation>
    <scope>NUCLEOTIDE SEQUENCE [LARGE SCALE GENOMIC DNA]</scope>
    <source>
        <strain evidence="16">BCC8398</strain>
    </source>
</reference>
<comment type="similarity">
    <text evidence="2 13">Belongs to the GHMP kinase family. Mevalonate kinase subfamily.</text>
</comment>
<evidence type="ECO:0000256" key="14">
    <source>
        <dbReference type="SAM" id="MobiDB-lite"/>
    </source>
</evidence>
<evidence type="ECO:0000256" key="6">
    <source>
        <dbReference type="ARBA" id="ARBA00022741"/>
    </source>
</evidence>
<dbReference type="InterPro" id="IPR016005">
    <property type="entry name" value="Erg8"/>
</dbReference>
<dbReference type="PANTHER" id="PTHR31814">
    <property type="match status" value="1"/>
</dbReference>
<evidence type="ECO:0000313" key="16">
    <source>
        <dbReference type="Proteomes" id="UP000092666"/>
    </source>
</evidence>
<keyword evidence="5 13" id="KW-0808">Transferase</keyword>
<dbReference type="GO" id="GO:0004631">
    <property type="term" value="F:phosphomevalonate kinase activity"/>
    <property type="evidence" value="ECO:0007669"/>
    <property type="project" value="UniProtKB-UniRule"/>
</dbReference>
<evidence type="ECO:0000256" key="10">
    <source>
        <dbReference type="ARBA" id="ARBA00023098"/>
    </source>
</evidence>
<sequence>MVSPASDNRTIVSSPGKVLLAGGYLVLDRAFSGVVVATSSRFYSVVSPLSSTSGSNQDGTERAIISVRAGQFPREASTWIYALSVKEDELVLQQINEDKVGKNKFIYISLLKTLEVAYENIVKSGKGSVAAAEELIKRVSSEGDGLDIVVLADNDFYSQREQLSNQSLPARLSSLPSLQPFTPLPRPIPQTNKTGLGSSAALVTSLTASVLCHLGVVSLSNTSRSASAESTSDSKRSDDLGLVHSLAQFAHCLAQGKVGSGFDVSSAVFGTHLYTRFSPSILTPLMDRPLTCIPLLASSASSSSSSYLLEALDHTKWDSSTKPFRLPRGLRLLLADVDAGTDTPSFVGKVLEWRKNNPDQAGKLWVELDSANMKLEGFLTQLVAREGDADYEESLRRAAAGRAGKQENKQSSATSVLVQQVRETLHTIRGYLRAMSDASRVPIEPPEQTRLLDASSDLEGVIGGGVPGGEWSDLKITM</sequence>
<evidence type="ECO:0000256" key="9">
    <source>
        <dbReference type="ARBA" id="ARBA00022955"/>
    </source>
</evidence>
<dbReference type="InterPro" id="IPR035102">
    <property type="entry name" value="Phosphomevalonate_kinase"/>
</dbReference>
<evidence type="ECO:0000256" key="11">
    <source>
        <dbReference type="ARBA" id="ARBA00023221"/>
    </source>
</evidence>
<dbReference type="InterPro" id="IPR020568">
    <property type="entry name" value="Ribosomal_Su5_D2-typ_SF"/>
</dbReference>
<dbReference type="UniPathway" id="UPA00057">
    <property type="reaction ID" value="UER00099"/>
</dbReference>
<protein>
    <recommendedName>
        <fullName evidence="3 13">Phosphomevalonate kinase</fullName>
        <ecNumber evidence="3 13">2.7.4.2</ecNumber>
    </recommendedName>
</protein>
<dbReference type="AlphaFoldDB" id="A0A1B9GYA8"/>
<evidence type="ECO:0000256" key="13">
    <source>
        <dbReference type="PIRNR" id="PIRNR017288"/>
    </source>
</evidence>
<feature type="region of interest" description="Disordered" evidence="14">
    <location>
        <begin position="395"/>
        <end position="415"/>
    </location>
</feature>
<dbReference type="Proteomes" id="UP000092666">
    <property type="component" value="Unassembled WGS sequence"/>
</dbReference>
<dbReference type="GO" id="GO:0019287">
    <property type="term" value="P:isopentenyl diphosphate biosynthetic process, mevalonate pathway"/>
    <property type="evidence" value="ECO:0007669"/>
    <property type="project" value="UniProtKB-UniRule"/>
</dbReference>
<name>A0A1B9GYA8_9TREE</name>
<accession>A0A1B9GYA8</accession>
<keyword evidence="6" id="KW-0547">Nucleotide-binding</keyword>
<keyword evidence="8" id="KW-0067">ATP-binding</keyword>
<dbReference type="InterPro" id="IPR014721">
    <property type="entry name" value="Ribsml_uS5_D2-typ_fold_subgr"/>
</dbReference>
<evidence type="ECO:0000313" key="15">
    <source>
        <dbReference type="EMBL" id="OCF35993.1"/>
    </source>
</evidence>